<organism evidence="1 2">
    <name type="scientific">Candidatus Nealsonbacteria bacterium CG_4_10_14_0_8_um_filter_37_14</name>
    <dbReference type="NCBI Taxonomy" id="1974684"/>
    <lineage>
        <taxon>Bacteria</taxon>
        <taxon>Candidatus Nealsoniibacteriota</taxon>
    </lineage>
</organism>
<sequence>MFEGLDEKWSSTTVKKITKKLPDPKEYTFLVRAKIQEVCDPTPAKRTFKINVSPYFGKVKISGTKLKTSSSPSLITLSTGLKKEEEINITKWSIRGKKGSFVIPRAIERYRHLYEQEPEDIVIEYGDKVYLSGAPGPLGRNINFRPNKCMGYLTNYHSFPISISKNCPRPIKEEISYLEPCCQTFINGLSRCEAPDYSQNLKVLFDPDCISFINNNLNYEGCFKNYSSDADFLQKSWHIYMDTDFLSKECDTLYLRDRNNLLVDKYDYGRLYCK</sequence>
<dbReference type="Proteomes" id="UP000230767">
    <property type="component" value="Unassembled WGS sequence"/>
</dbReference>
<protein>
    <submittedName>
        <fullName evidence="1">Uncharacterized protein</fullName>
    </submittedName>
</protein>
<dbReference type="AlphaFoldDB" id="A0A2M7R6W3"/>
<accession>A0A2M7R6W3</accession>
<name>A0A2M7R6W3_9BACT</name>
<evidence type="ECO:0000313" key="1">
    <source>
        <dbReference type="EMBL" id="PIY89155.1"/>
    </source>
</evidence>
<proteinExistence type="predicted"/>
<evidence type="ECO:0000313" key="2">
    <source>
        <dbReference type="Proteomes" id="UP000230767"/>
    </source>
</evidence>
<dbReference type="EMBL" id="PFLW01000045">
    <property type="protein sequence ID" value="PIY89155.1"/>
    <property type="molecule type" value="Genomic_DNA"/>
</dbReference>
<gene>
    <name evidence="1" type="ORF">COY73_01795</name>
</gene>
<comment type="caution">
    <text evidence="1">The sequence shown here is derived from an EMBL/GenBank/DDBJ whole genome shotgun (WGS) entry which is preliminary data.</text>
</comment>
<reference evidence="2" key="1">
    <citation type="submission" date="2017-09" db="EMBL/GenBank/DDBJ databases">
        <title>Depth-based differentiation of microbial function through sediment-hosted aquifers and enrichment of novel symbionts in the deep terrestrial subsurface.</title>
        <authorList>
            <person name="Probst A.J."/>
            <person name="Ladd B."/>
            <person name="Jarett J.K."/>
            <person name="Geller-Mcgrath D.E."/>
            <person name="Sieber C.M.K."/>
            <person name="Emerson J.B."/>
            <person name="Anantharaman K."/>
            <person name="Thomas B.C."/>
            <person name="Malmstrom R."/>
            <person name="Stieglmeier M."/>
            <person name="Klingl A."/>
            <person name="Woyke T."/>
            <person name="Ryan C.M."/>
            <person name="Banfield J.F."/>
        </authorList>
    </citation>
    <scope>NUCLEOTIDE SEQUENCE [LARGE SCALE GENOMIC DNA]</scope>
</reference>